<proteinExistence type="predicted"/>
<keyword evidence="2" id="KW-1185">Reference proteome</keyword>
<dbReference type="EMBL" id="CM034392">
    <property type="protein sequence ID" value="KAJ0180499.1"/>
    <property type="molecule type" value="Genomic_DNA"/>
</dbReference>
<dbReference type="Proteomes" id="UP000824533">
    <property type="component" value="Linkage Group LG06"/>
</dbReference>
<name>A0ACC1D953_9NEOP</name>
<organism evidence="1 2">
    <name type="scientific">Dendrolimus kikuchii</name>
    <dbReference type="NCBI Taxonomy" id="765133"/>
    <lineage>
        <taxon>Eukaryota</taxon>
        <taxon>Metazoa</taxon>
        <taxon>Ecdysozoa</taxon>
        <taxon>Arthropoda</taxon>
        <taxon>Hexapoda</taxon>
        <taxon>Insecta</taxon>
        <taxon>Pterygota</taxon>
        <taxon>Neoptera</taxon>
        <taxon>Endopterygota</taxon>
        <taxon>Lepidoptera</taxon>
        <taxon>Glossata</taxon>
        <taxon>Ditrysia</taxon>
        <taxon>Bombycoidea</taxon>
        <taxon>Lasiocampidae</taxon>
        <taxon>Dendrolimus</taxon>
    </lineage>
</organism>
<sequence length="2183" mass="241582">MEELEWWFKMHSIKFLGVLITLSCLIHSITSINSTVQMQPPRFSMQPSSSNSIVREGTTKILQCSAIGIPQPMYRWLKNGIPLNDFSSELFYKIHNTQRQDAGAYQCIAKNDVGAIFSEKNNIVVAYMGIFEHVAETVITVESGRAALLEFPKIESEPPPSVIWQDEIGPLRYDQKYATTDKHHLVILCVSHEDEKAYRVRAINSQLGKEENSQFITLNVLGDDNKEIPPEIIIKPQDTKIFKGQEYTNLYCIANARPLHELETLWFKDGIIIDLAGIPFDLSDQWNRTLSLISANLTHTGQYTCQARLKSGGFATVTASAIVTVYEKPVFLTNLKSETFGDFGSTIVLECNVQGIPLPGITWYKDARKIASVGADAGESDNPDVDDGGGRYRVEVDRSLVISNLKMEDMGIYQCIANNEAGESSIYTWLKIKTSPPIMQTPPANLTVLDGKDATIACRAIGAPSPNVTWYFNDSLIINLSGRLQALEEGDLLITSTTIADSGKYTCLRSNDAGNVSGEAYLTVLVRTQIIAPPVDTRVLLGHTATLQCKVSNDPNVKYNIDWFHNKQPMTAGSRVWVSADGALQVQAVRASDAGEYTCVVTSPGGNHTRSALLSVIELPFAPTNVRAVRLEETPQRAVNVSWTSGFDGNSPIQKFIVQKRIVPEFGPTPDPLLNWVTEAMNISATQRWVLLTSLKAATSYQFRVSAVNTVGEGPASDPTDVLTLPQEAPSGPPVGFMGSARSSSEIITQWQPPLEEHRNGHILGYVIRYRLKGYDNSPWTYQNITNEAQRNYLIQDLITWKDYNVQIAAYNDKGVGVFSGSYTIKTKEGMPEAAPDSVRCEAINSTTVGVWWTPPNPQKINGINQGYKMQAWRWDDGENSNVEQKLVSVPPNLLDPLAEQSAVIDSLEKFTEYNITVLCFTEPGDGPRSDYILVRTKEDIPDEVGSLQFDDVSDRAIRVSWTPPKKSNGVLIGYKLSYHIVAQNETSQEELLPPNVTSIRVEHLQASTQYKFWVRALTAVGEGPSRAATIQSGVEPVLPDAPRNLALSNIEAFSVLLQFTPGFDGNSSISLWTVQAQTARNSSWVTIYEVNAPDAQSILVKGLVPFTTYRLRLIATNVVGSSPPSEPCKEFQTIQAPPRHPPRNVTVRAVSANNLRVRWIPLQQSEWYGNPKGYNITYKRSGTNDSLYSIIEDHTANSHVLANLEEWSIYEIRMTAINEVGTSTESPIASERTREAVPSRGPNDVSANATSSTTIVVLWGDIPVQDQNGLIEGYKVCYAAVSPPPRPEHKKVECQAIPSNLTHTITLTELRKYVLYQIQVLGYTRLGDGALSDPPVTVRTYEDTPGPPSNVSFPDVTFTTARIIWDVPEDPNGEILAYKVTYHLNSSTQHIFSREFLPSDRTFRATELSSEQYYLFTVTAQTRLGWGATARALVLTTANRAAPAAPARPNIARSLLQPHHITFSWTPGDDGYAPLRYYTVQQKEDGGTWQTIPERVDPFATSYTAEGLKPYTAYQFRIRATNDIGPSRYSNATEIVRTLPAAPSRAVEDLHIVPITPNSVRVNWSPLNEQHWSGDTQTGGYRIFYQPLTDFPTALQQTLKLEVPGIKSEEAVLKGLSVDRNYEISVCAYNSQGPGPMGTPGVVWVGEAVPTAAPTGVAAEPRSPTEVALRWRPPDTARTNGDLLGYKIFYLMTESPEEPEPGRKAEEEIEVVPATATSHSLVFLDKFTQYRIQVLAFNPAGDGPRSTAVLVRTHQGLPSVPRNITFMDITMNSLVVLWEPPHRRNGLIQSYLVTYETVEQDERFSKQVKQKVTERRLAVGGLEEEVEYRFWVRAVTVGAGGAGSARVRTGPQEGSPQAPTGLKLAPHPAALHLRWANAPSGRGPLLGYYIEARKKDDTRWETITRTNNGILEEFTISYQSLLPSTAYSFRVIAYNQYGISNPANSDKVIVTPSKLYLEYGYLQYRPFYRRTWFMVALAAISVIIIIMVIAILCVKSKSYKYKKEAQKTLEESLAGETEERGSLAMDLYRSRQNSLSGGGTGTTGLGTAVARGKATIGKAPPRPSPASVAYHSDEESLRAYDENPDDSSLTEKPSEMSSSDSQNSESENESVRSEPHSFVNHYANVNDTLRQSWKRQRPVRNYSSYTDSEPEGSAVVSLNGGHVVMSNMARSRAPLPGFSSFV</sequence>
<evidence type="ECO:0000313" key="2">
    <source>
        <dbReference type="Proteomes" id="UP000824533"/>
    </source>
</evidence>
<reference evidence="1 2" key="1">
    <citation type="journal article" date="2021" name="Front. Genet.">
        <title>Chromosome-Level Genome Assembly Reveals Significant Gene Expansion in the Toll and IMD Signaling Pathways of Dendrolimus kikuchii.</title>
        <authorList>
            <person name="Zhou J."/>
            <person name="Wu P."/>
            <person name="Xiong Z."/>
            <person name="Liu N."/>
            <person name="Zhao N."/>
            <person name="Ji M."/>
            <person name="Qiu Y."/>
            <person name="Yang B."/>
        </authorList>
    </citation>
    <scope>NUCLEOTIDE SEQUENCE [LARGE SCALE GENOMIC DNA]</scope>
    <source>
        <strain evidence="1">Ann1</strain>
    </source>
</reference>
<comment type="caution">
    <text evidence="1">The sequence shown here is derived from an EMBL/GenBank/DDBJ whole genome shotgun (WGS) entry which is preliminary data.</text>
</comment>
<evidence type="ECO:0000313" key="1">
    <source>
        <dbReference type="EMBL" id="KAJ0180499.1"/>
    </source>
</evidence>
<protein>
    <submittedName>
        <fullName evidence="1">Uncharacterized protein</fullName>
    </submittedName>
</protein>
<accession>A0ACC1D953</accession>
<gene>
    <name evidence="1" type="ORF">K1T71_003903</name>
</gene>